<protein>
    <submittedName>
        <fullName evidence="2">Uncharacterized protein</fullName>
    </submittedName>
</protein>
<dbReference type="AlphaFoldDB" id="A0A5U8JF00"/>
<comment type="caution">
    <text evidence="2">The sequence shown here is derived from an EMBL/GenBank/DDBJ whole genome shotgun (WGS) entry which is preliminary data.</text>
</comment>
<proteinExistence type="predicted"/>
<dbReference type="Proteomes" id="UP000839597">
    <property type="component" value="Unassembled WGS sequence"/>
</dbReference>
<feature type="region of interest" description="Disordered" evidence="1">
    <location>
        <begin position="129"/>
        <end position="148"/>
    </location>
</feature>
<sequence length="166" mass="18615">MKEYFFNPDDIQETIIGLKKQHGHSMRSSTNGIPDFVPRRSQDNKRHQAKSTHFVPDIPEQTPPPATNTVFSQADVDEFLARKPKTYKMTERDYKELGKNTLLGIGSLLDGLVTATVICAPVVAGMMDTKNKSDSESESESESEYRYGSDGTIYKGNAVIFDIENY</sequence>
<gene>
    <name evidence="2" type="ORF">DOI44_26410</name>
</gene>
<evidence type="ECO:0000313" key="2">
    <source>
        <dbReference type="EMBL" id="EBR8436452.1"/>
    </source>
</evidence>
<organism evidence="2">
    <name type="scientific">Salmonella enterica subsp. enterica serovar Panama</name>
    <dbReference type="NCBI Taxonomy" id="29472"/>
    <lineage>
        <taxon>Bacteria</taxon>
        <taxon>Pseudomonadati</taxon>
        <taxon>Pseudomonadota</taxon>
        <taxon>Gammaproteobacteria</taxon>
        <taxon>Enterobacterales</taxon>
        <taxon>Enterobacteriaceae</taxon>
        <taxon>Salmonella</taxon>
    </lineage>
</organism>
<reference evidence="2" key="1">
    <citation type="submission" date="2018-06" db="EMBL/GenBank/DDBJ databases">
        <authorList>
            <person name="Ashton P.M."/>
            <person name="Dallman T."/>
            <person name="Nair S."/>
            <person name="De Pinna E."/>
            <person name="Peters T."/>
            <person name="Grant K."/>
        </authorList>
    </citation>
    <scope>NUCLEOTIDE SEQUENCE [LARGE SCALE GENOMIC DNA]</scope>
    <source>
        <strain evidence="2">449454</strain>
    </source>
</reference>
<feature type="compositionally biased region" description="Basic and acidic residues" evidence="1">
    <location>
        <begin position="37"/>
        <end position="46"/>
    </location>
</feature>
<feature type="region of interest" description="Disordered" evidence="1">
    <location>
        <begin position="20"/>
        <end position="69"/>
    </location>
</feature>
<dbReference type="EMBL" id="AAGTPA010000057">
    <property type="protein sequence ID" value="EBR8436452.1"/>
    <property type="molecule type" value="Genomic_DNA"/>
</dbReference>
<name>A0A5U8JF00_SALET</name>
<evidence type="ECO:0000256" key="1">
    <source>
        <dbReference type="SAM" id="MobiDB-lite"/>
    </source>
</evidence>
<accession>A0A5U8JF00</accession>